<dbReference type="GO" id="GO:0008654">
    <property type="term" value="P:phospholipid biosynthetic process"/>
    <property type="evidence" value="ECO:0007669"/>
    <property type="project" value="InterPro"/>
</dbReference>
<keyword evidence="4" id="KW-0472">Membrane</keyword>
<evidence type="ECO:0000256" key="3">
    <source>
        <dbReference type="SAM" id="MobiDB-lite"/>
    </source>
</evidence>
<dbReference type="Proteomes" id="UP000198318">
    <property type="component" value="Unassembled WGS sequence"/>
</dbReference>
<dbReference type="InterPro" id="IPR000462">
    <property type="entry name" value="CDP-OH_P_trans"/>
</dbReference>
<protein>
    <submittedName>
        <fullName evidence="5">CDP-alcohol phosphatidyltransferase</fullName>
    </submittedName>
</protein>
<keyword evidence="1 2" id="KW-0808">Transferase</keyword>
<feature type="compositionally biased region" description="Basic and acidic residues" evidence="3">
    <location>
        <begin position="180"/>
        <end position="191"/>
    </location>
</feature>
<dbReference type="Gene3D" id="1.20.120.1760">
    <property type="match status" value="1"/>
</dbReference>
<dbReference type="GO" id="GO:0016780">
    <property type="term" value="F:phosphotransferase activity, for other substituted phosphate groups"/>
    <property type="evidence" value="ECO:0007669"/>
    <property type="project" value="InterPro"/>
</dbReference>
<sequence length="377" mass="40308">MADFTLDDVRQRTYKARDAWWTVLLVDPLASRLVKFTANRTRITPNQLTVGALILGLAAGACFAAATPLYLAIGALLYHLSFTLDCMDGKIARLKGTGSVFGAWLDYIFDRIRVLACAITLMAGQYHHTGNTAYIWTALAVVFLDMLRYMDALEIYKVRDRMRTELAAARAERAALHAVRTTREEKGREESVGQEDLGAEDVAAEEPDAEELGAEDLAAEGLDAEEHLDAERLADGSDARVGVAEPSAEARLHRDFARRFPWYAGARDRLRRARVRPHLVSGIEFQMAIFIIGPLAAAFAPGALIPVVAAAGAALLAFELVIVYKFRLAAGAYGRELARLRAAGGTADGTGGTARSPGGGAGPAGVPPPGTSVGGTA</sequence>
<organism evidence="5 6">
    <name type="scientific">Actinomadura meyerae</name>
    <dbReference type="NCBI Taxonomy" id="240840"/>
    <lineage>
        <taxon>Bacteria</taxon>
        <taxon>Bacillati</taxon>
        <taxon>Actinomycetota</taxon>
        <taxon>Actinomycetes</taxon>
        <taxon>Streptosporangiales</taxon>
        <taxon>Thermomonosporaceae</taxon>
        <taxon>Actinomadura</taxon>
    </lineage>
</organism>
<dbReference type="OrthoDB" id="269185at2"/>
<keyword evidence="4" id="KW-1133">Transmembrane helix</keyword>
<keyword evidence="4" id="KW-0812">Transmembrane</keyword>
<evidence type="ECO:0000256" key="2">
    <source>
        <dbReference type="RuleBase" id="RU003750"/>
    </source>
</evidence>
<feature type="region of interest" description="Disordered" evidence="3">
    <location>
        <begin position="180"/>
        <end position="210"/>
    </location>
</feature>
<keyword evidence="6" id="KW-1185">Reference proteome</keyword>
<dbReference type="GO" id="GO:0016020">
    <property type="term" value="C:membrane"/>
    <property type="evidence" value="ECO:0007669"/>
    <property type="project" value="InterPro"/>
</dbReference>
<evidence type="ECO:0000256" key="1">
    <source>
        <dbReference type="ARBA" id="ARBA00022679"/>
    </source>
</evidence>
<evidence type="ECO:0000313" key="5">
    <source>
        <dbReference type="EMBL" id="SNT56910.1"/>
    </source>
</evidence>
<dbReference type="EMBL" id="FZOR01000046">
    <property type="protein sequence ID" value="SNT56910.1"/>
    <property type="molecule type" value="Genomic_DNA"/>
</dbReference>
<reference evidence="5 6" key="1">
    <citation type="submission" date="2017-06" db="EMBL/GenBank/DDBJ databases">
        <authorList>
            <person name="Kim H.J."/>
            <person name="Triplett B.A."/>
        </authorList>
    </citation>
    <scope>NUCLEOTIDE SEQUENCE [LARGE SCALE GENOMIC DNA]</scope>
    <source>
        <strain evidence="5 6">DSM 44715</strain>
    </source>
</reference>
<dbReference type="AlphaFoldDB" id="A0A239NQ67"/>
<feature type="compositionally biased region" description="Gly residues" evidence="3">
    <location>
        <begin position="346"/>
        <end position="363"/>
    </location>
</feature>
<evidence type="ECO:0000313" key="6">
    <source>
        <dbReference type="Proteomes" id="UP000198318"/>
    </source>
</evidence>
<gene>
    <name evidence="5" type="ORF">SAMN05443665_104618</name>
</gene>
<dbReference type="Pfam" id="PF01066">
    <property type="entry name" value="CDP-OH_P_transf"/>
    <property type="match status" value="1"/>
</dbReference>
<feature type="region of interest" description="Disordered" evidence="3">
    <location>
        <begin position="345"/>
        <end position="377"/>
    </location>
</feature>
<dbReference type="InterPro" id="IPR048254">
    <property type="entry name" value="CDP_ALCOHOL_P_TRANSF_CS"/>
</dbReference>
<dbReference type="PROSITE" id="PS00379">
    <property type="entry name" value="CDP_ALCOHOL_P_TRANSF"/>
    <property type="match status" value="1"/>
</dbReference>
<feature type="transmembrane region" description="Helical" evidence="4">
    <location>
        <begin position="133"/>
        <end position="153"/>
    </location>
</feature>
<accession>A0A239NQ67</accession>
<comment type="similarity">
    <text evidence="2">Belongs to the CDP-alcohol phosphatidyltransferase class-I family.</text>
</comment>
<feature type="compositionally biased region" description="Acidic residues" evidence="3">
    <location>
        <begin position="197"/>
        <end position="210"/>
    </location>
</feature>
<feature type="transmembrane region" description="Helical" evidence="4">
    <location>
        <begin position="50"/>
        <end position="78"/>
    </location>
</feature>
<feature type="transmembrane region" description="Helical" evidence="4">
    <location>
        <begin position="279"/>
        <end position="297"/>
    </location>
</feature>
<name>A0A239NQ67_9ACTN</name>
<feature type="transmembrane region" description="Helical" evidence="4">
    <location>
        <begin position="303"/>
        <end position="324"/>
    </location>
</feature>
<evidence type="ECO:0000256" key="4">
    <source>
        <dbReference type="SAM" id="Phobius"/>
    </source>
</evidence>
<dbReference type="InterPro" id="IPR043130">
    <property type="entry name" value="CDP-OH_PTrfase_TM_dom"/>
</dbReference>
<proteinExistence type="inferred from homology"/>
<dbReference type="RefSeq" id="WP_089330133.1">
    <property type="nucleotide sequence ID" value="NZ_FZOR01000046.1"/>
</dbReference>